<dbReference type="GO" id="GO:0003700">
    <property type="term" value="F:DNA-binding transcription factor activity"/>
    <property type="evidence" value="ECO:0007669"/>
    <property type="project" value="InterPro"/>
</dbReference>
<evidence type="ECO:0000313" key="5">
    <source>
        <dbReference type="EMBL" id="MBA8816813.1"/>
    </source>
</evidence>
<dbReference type="InterPro" id="IPR036388">
    <property type="entry name" value="WH-like_DNA-bd_sf"/>
</dbReference>
<dbReference type="SMART" id="SM00895">
    <property type="entry name" value="FCD"/>
    <property type="match status" value="1"/>
</dbReference>
<sequence>MAKASHTNVLDDLGVRIASGDLTAGQVLTAAGLEADYGVSRTVIREAVRVLEAMGMLASRRRVGVTVQPAASWSALDTRLIAWQLAGPRRAQQLVVVTELRAGIEPIAARLAATRATDLQRSEILRLSGVLEKLGEQGLGDSDEYLAADIAFHDLILDASGNLMLAAVKRPIAEVIAGRSRVGLTPSVPVHEALHNHMLTAAAIARGDAEAAELHTRRYVDAVLGEVRGSSN</sequence>
<evidence type="ECO:0000259" key="4">
    <source>
        <dbReference type="PROSITE" id="PS50949"/>
    </source>
</evidence>
<dbReference type="Pfam" id="PF00392">
    <property type="entry name" value="GntR"/>
    <property type="match status" value="1"/>
</dbReference>
<dbReference type="EMBL" id="JACGWY010000003">
    <property type="protein sequence ID" value="MBA8816813.1"/>
    <property type="molecule type" value="Genomic_DNA"/>
</dbReference>
<dbReference type="Gene3D" id="1.20.120.530">
    <property type="entry name" value="GntR ligand-binding domain-like"/>
    <property type="match status" value="1"/>
</dbReference>
<dbReference type="Gene3D" id="1.10.10.10">
    <property type="entry name" value="Winged helix-like DNA-binding domain superfamily/Winged helix DNA-binding domain"/>
    <property type="match status" value="1"/>
</dbReference>
<dbReference type="RefSeq" id="WP_167046312.1">
    <property type="nucleotide sequence ID" value="NZ_JAAOZB010000001.1"/>
</dbReference>
<gene>
    <name evidence="5" type="ORF">FHX48_001906</name>
</gene>
<evidence type="ECO:0000256" key="3">
    <source>
        <dbReference type="ARBA" id="ARBA00023163"/>
    </source>
</evidence>
<dbReference type="Proteomes" id="UP000526083">
    <property type="component" value="Unassembled WGS sequence"/>
</dbReference>
<dbReference type="InterPro" id="IPR008920">
    <property type="entry name" value="TF_FadR/GntR_C"/>
</dbReference>
<proteinExistence type="predicted"/>
<organism evidence="5 6">
    <name type="scientific">Microbacterium halimionae</name>
    <dbReference type="NCBI Taxonomy" id="1526413"/>
    <lineage>
        <taxon>Bacteria</taxon>
        <taxon>Bacillati</taxon>
        <taxon>Actinomycetota</taxon>
        <taxon>Actinomycetes</taxon>
        <taxon>Micrococcales</taxon>
        <taxon>Microbacteriaceae</taxon>
        <taxon>Microbacterium</taxon>
    </lineage>
</organism>
<keyword evidence="3" id="KW-0804">Transcription</keyword>
<protein>
    <submittedName>
        <fullName evidence="5">DNA-binding FadR family transcriptional regulator</fullName>
    </submittedName>
</protein>
<dbReference type="SUPFAM" id="SSF46785">
    <property type="entry name" value="Winged helix' DNA-binding domain"/>
    <property type="match status" value="1"/>
</dbReference>
<keyword evidence="6" id="KW-1185">Reference proteome</keyword>
<reference evidence="5 6" key="1">
    <citation type="submission" date="2020-07" db="EMBL/GenBank/DDBJ databases">
        <title>Sequencing the genomes of 1000 actinobacteria strains.</title>
        <authorList>
            <person name="Klenk H.-P."/>
        </authorList>
    </citation>
    <scope>NUCLEOTIDE SEQUENCE [LARGE SCALE GENOMIC DNA]</scope>
    <source>
        <strain evidence="5 6">DSM 27576</strain>
    </source>
</reference>
<dbReference type="PROSITE" id="PS50949">
    <property type="entry name" value="HTH_GNTR"/>
    <property type="match status" value="1"/>
</dbReference>
<dbReference type="Pfam" id="PF07729">
    <property type="entry name" value="FCD"/>
    <property type="match status" value="1"/>
</dbReference>
<evidence type="ECO:0000256" key="2">
    <source>
        <dbReference type="ARBA" id="ARBA00023125"/>
    </source>
</evidence>
<evidence type="ECO:0000256" key="1">
    <source>
        <dbReference type="ARBA" id="ARBA00023015"/>
    </source>
</evidence>
<dbReference type="SMART" id="SM00345">
    <property type="entry name" value="HTH_GNTR"/>
    <property type="match status" value="1"/>
</dbReference>
<keyword evidence="2 5" id="KW-0238">DNA-binding</keyword>
<dbReference type="AlphaFoldDB" id="A0A7W3JQ26"/>
<dbReference type="InterPro" id="IPR011711">
    <property type="entry name" value="GntR_C"/>
</dbReference>
<accession>A0A7W3JQ26</accession>
<dbReference type="PANTHER" id="PTHR43537:SF44">
    <property type="entry name" value="GNTR FAMILY REGULATORY PROTEIN"/>
    <property type="match status" value="1"/>
</dbReference>
<keyword evidence="1" id="KW-0805">Transcription regulation</keyword>
<dbReference type="InterPro" id="IPR000524">
    <property type="entry name" value="Tscrpt_reg_HTH_GntR"/>
</dbReference>
<dbReference type="GO" id="GO:0003677">
    <property type="term" value="F:DNA binding"/>
    <property type="evidence" value="ECO:0007669"/>
    <property type="project" value="UniProtKB-KW"/>
</dbReference>
<comment type="caution">
    <text evidence="5">The sequence shown here is derived from an EMBL/GenBank/DDBJ whole genome shotgun (WGS) entry which is preliminary data.</text>
</comment>
<dbReference type="InterPro" id="IPR036390">
    <property type="entry name" value="WH_DNA-bd_sf"/>
</dbReference>
<feature type="domain" description="HTH gntR-type" evidence="4">
    <location>
        <begin position="3"/>
        <end position="70"/>
    </location>
</feature>
<name>A0A7W3JQ26_9MICO</name>
<dbReference type="SUPFAM" id="SSF48008">
    <property type="entry name" value="GntR ligand-binding domain-like"/>
    <property type="match status" value="1"/>
</dbReference>
<evidence type="ECO:0000313" key="6">
    <source>
        <dbReference type="Proteomes" id="UP000526083"/>
    </source>
</evidence>
<dbReference type="PANTHER" id="PTHR43537">
    <property type="entry name" value="TRANSCRIPTIONAL REGULATOR, GNTR FAMILY"/>
    <property type="match status" value="1"/>
</dbReference>